<dbReference type="Pfam" id="PF13187">
    <property type="entry name" value="Fer4_9"/>
    <property type="match status" value="1"/>
</dbReference>
<dbReference type="PROSITE" id="PS00198">
    <property type="entry name" value="4FE4S_FER_1"/>
    <property type="match status" value="1"/>
</dbReference>
<evidence type="ECO:0000259" key="4">
    <source>
        <dbReference type="PROSITE" id="PS51379"/>
    </source>
</evidence>
<evidence type="ECO:0000256" key="1">
    <source>
        <dbReference type="ARBA" id="ARBA00022723"/>
    </source>
</evidence>
<accession>A0ABS9WFW3</accession>
<evidence type="ECO:0000313" key="6">
    <source>
        <dbReference type="Proteomes" id="UP001430755"/>
    </source>
</evidence>
<organism evidence="5 6">
    <name type="scientific">Adlercreutzia faecimuris</name>
    <dbReference type="NCBI Taxonomy" id="2897341"/>
    <lineage>
        <taxon>Bacteria</taxon>
        <taxon>Bacillati</taxon>
        <taxon>Actinomycetota</taxon>
        <taxon>Coriobacteriia</taxon>
        <taxon>Eggerthellales</taxon>
        <taxon>Eggerthellaceae</taxon>
        <taxon>Adlercreutzia</taxon>
    </lineage>
</organism>
<dbReference type="Pfam" id="PF00248">
    <property type="entry name" value="Aldo_ket_red"/>
    <property type="match status" value="1"/>
</dbReference>
<gene>
    <name evidence="5" type="ORF">LPT13_02425</name>
</gene>
<feature type="domain" description="4Fe-4S ferredoxin-type" evidence="4">
    <location>
        <begin position="336"/>
        <end position="365"/>
    </location>
</feature>
<evidence type="ECO:0000256" key="3">
    <source>
        <dbReference type="ARBA" id="ARBA00023014"/>
    </source>
</evidence>
<name>A0ABS9WFW3_9ACTN</name>
<dbReference type="InterPro" id="IPR053135">
    <property type="entry name" value="AKR2_Oxidoreductase"/>
</dbReference>
<dbReference type="CDD" id="cd19096">
    <property type="entry name" value="AKR_Fe-S_oxidoreductase"/>
    <property type="match status" value="1"/>
</dbReference>
<keyword evidence="3" id="KW-0411">Iron-sulfur</keyword>
<dbReference type="Proteomes" id="UP001430755">
    <property type="component" value="Unassembled WGS sequence"/>
</dbReference>
<dbReference type="PROSITE" id="PS51379">
    <property type="entry name" value="4FE4S_FER_2"/>
    <property type="match status" value="1"/>
</dbReference>
<dbReference type="RefSeq" id="WP_242163137.1">
    <property type="nucleotide sequence ID" value="NZ_JAJMLW010000001.1"/>
</dbReference>
<sequence>MRDDLASIPKLGFGCMRLPLTDPADVTSVDIPQLTQMVDEFLAAGNTYFDTAFSYHDGASETALQQALTSRYPRDAYTVATKCPAAMLPNRESAQACLATSLERLGLTYIDFYLLHNLGGPRTAAFDDYGMWDYVLRKKEEGLIRNVGFSLHDNADALDALLTAHPQMDFVQLQVNYLDWDDPHNDARRLMEVAAAHETPVVIMEPARGGTLCRLPDATVAPLRALRPDASLAEWAYRFCWDLPNVVTMLSGMSTLDQVRENTASYRARVPLADEERAALGRTVEAMRSLALVPCTGCEYCVKGCPANVAIPRIMQLLNLGAMLGDDAFAKTQYAWQTEGRRASSCIGCGACEAACPQAIPIIDTLAVAAGKFE</sequence>
<dbReference type="Gene3D" id="3.20.20.100">
    <property type="entry name" value="NADP-dependent oxidoreductase domain"/>
    <property type="match status" value="1"/>
</dbReference>
<dbReference type="Gene3D" id="3.30.70.20">
    <property type="match status" value="1"/>
</dbReference>
<dbReference type="InterPro" id="IPR017900">
    <property type="entry name" value="4Fe4S_Fe_S_CS"/>
</dbReference>
<dbReference type="InterPro" id="IPR017896">
    <property type="entry name" value="4Fe4S_Fe-S-bd"/>
</dbReference>
<keyword evidence="2" id="KW-0408">Iron</keyword>
<keyword evidence="6" id="KW-1185">Reference proteome</keyword>
<protein>
    <submittedName>
        <fullName evidence="5">Aldo/keto reductase</fullName>
    </submittedName>
</protein>
<evidence type="ECO:0000256" key="2">
    <source>
        <dbReference type="ARBA" id="ARBA00023004"/>
    </source>
</evidence>
<proteinExistence type="predicted"/>
<keyword evidence="1" id="KW-0479">Metal-binding</keyword>
<dbReference type="InterPro" id="IPR036812">
    <property type="entry name" value="NAD(P)_OxRdtase_dom_sf"/>
</dbReference>
<dbReference type="EMBL" id="JAJMLW010000001">
    <property type="protein sequence ID" value="MCI2241207.1"/>
    <property type="molecule type" value="Genomic_DNA"/>
</dbReference>
<comment type="caution">
    <text evidence="5">The sequence shown here is derived from an EMBL/GenBank/DDBJ whole genome shotgun (WGS) entry which is preliminary data.</text>
</comment>
<evidence type="ECO:0000313" key="5">
    <source>
        <dbReference type="EMBL" id="MCI2241207.1"/>
    </source>
</evidence>
<dbReference type="SUPFAM" id="SSF46548">
    <property type="entry name" value="alpha-helical ferredoxin"/>
    <property type="match status" value="1"/>
</dbReference>
<reference evidence="5" key="1">
    <citation type="submission" date="2021-11" db="EMBL/GenBank/DDBJ databases">
        <title>A Novel Adlercreutzia Species, isolated from a Allomyrina dichotoma larva feces.</title>
        <authorList>
            <person name="Suh M.K."/>
        </authorList>
    </citation>
    <scope>NUCLEOTIDE SEQUENCE</scope>
    <source>
        <strain evidence="5">JBNU-10</strain>
    </source>
</reference>
<dbReference type="PANTHER" id="PTHR43312:SF2">
    <property type="entry name" value="OXIDOREDUCTASE"/>
    <property type="match status" value="1"/>
</dbReference>
<dbReference type="InterPro" id="IPR023210">
    <property type="entry name" value="NADP_OxRdtase_dom"/>
</dbReference>
<dbReference type="SUPFAM" id="SSF51430">
    <property type="entry name" value="NAD(P)-linked oxidoreductase"/>
    <property type="match status" value="1"/>
</dbReference>
<dbReference type="PANTHER" id="PTHR43312">
    <property type="entry name" value="D-THREO-ALDOSE 1-DEHYDROGENASE"/>
    <property type="match status" value="1"/>
</dbReference>